<protein>
    <submittedName>
        <fullName evidence="1">Uncharacterized protein</fullName>
    </submittedName>
</protein>
<feature type="non-terminal residue" evidence="1">
    <location>
        <position position="112"/>
    </location>
</feature>
<dbReference type="EMBL" id="JAPTMU010000004">
    <property type="protein sequence ID" value="KAJ4944219.1"/>
    <property type="molecule type" value="Genomic_DNA"/>
</dbReference>
<sequence>YIFLFISLSLSPSSPLLLSHPLLLLWDHGNCASSVAFPALPAALREEACSNDLLLSSLAIIALTINSRLAFLLCQRLSSCSEGLRGMLFTITVCVSPSETPPGHTVRLLPSP</sequence>
<keyword evidence="2" id="KW-1185">Reference proteome</keyword>
<accession>A0AAD6BIB9</accession>
<reference evidence="1" key="1">
    <citation type="submission" date="2022-11" db="EMBL/GenBank/DDBJ databases">
        <title>Chromosome-level genome of Pogonophryne albipinna.</title>
        <authorList>
            <person name="Jo E."/>
        </authorList>
    </citation>
    <scope>NUCLEOTIDE SEQUENCE</scope>
    <source>
        <strain evidence="1">SGF0006</strain>
        <tissue evidence="1">Muscle</tissue>
    </source>
</reference>
<gene>
    <name evidence="1" type="ORF">JOQ06_012764</name>
</gene>
<name>A0AAD6BIB9_9TELE</name>
<dbReference type="Proteomes" id="UP001219934">
    <property type="component" value="Unassembled WGS sequence"/>
</dbReference>
<proteinExistence type="predicted"/>
<feature type="non-terminal residue" evidence="1">
    <location>
        <position position="1"/>
    </location>
</feature>
<evidence type="ECO:0000313" key="2">
    <source>
        <dbReference type="Proteomes" id="UP001219934"/>
    </source>
</evidence>
<organism evidence="1 2">
    <name type="scientific">Pogonophryne albipinna</name>
    <dbReference type="NCBI Taxonomy" id="1090488"/>
    <lineage>
        <taxon>Eukaryota</taxon>
        <taxon>Metazoa</taxon>
        <taxon>Chordata</taxon>
        <taxon>Craniata</taxon>
        <taxon>Vertebrata</taxon>
        <taxon>Euteleostomi</taxon>
        <taxon>Actinopterygii</taxon>
        <taxon>Neopterygii</taxon>
        <taxon>Teleostei</taxon>
        <taxon>Neoteleostei</taxon>
        <taxon>Acanthomorphata</taxon>
        <taxon>Eupercaria</taxon>
        <taxon>Perciformes</taxon>
        <taxon>Notothenioidei</taxon>
        <taxon>Pogonophryne</taxon>
    </lineage>
</organism>
<dbReference type="AlphaFoldDB" id="A0AAD6BIB9"/>
<comment type="caution">
    <text evidence="1">The sequence shown here is derived from an EMBL/GenBank/DDBJ whole genome shotgun (WGS) entry which is preliminary data.</text>
</comment>
<evidence type="ECO:0000313" key="1">
    <source>
        <dbReference type="EMBL" id="KAJ4944219.1"/>
    </source>
</evidence>